<protein>
    <submittedName>
        <fullName evidence="1">Uncharacterized protein</fullName>
    </submittedName>
</protein>
<dbReference type="AlphaFoldDB" id="A0A370QKV4"/>
<accession>A0A370QKV4</accession>
<comment type="caution">
    <text evidence="1">The sequence shown here is derived from an EMBL/GenBank/DDBJ whole genome shotgun (WGS) entry which is preliminary data.</text>
</comment>
<gene>
    <name evidence="1" type="ORF">C8D94_101556</name>
</gene>
<keyword evidence="2" id="KW-1185">Reference proteome</keyword>
<dbReference type="Proteomes" id="UP000255317">
    <property type="component" value="Unassembled WGS sequence"/>
</dbReference>
<proteinExistence type="predicted"/>
<dbReference type="EMBL" id="QRAO01000001">
    <property type="protein sequence ID" value="RDK88680.1"/>
    <property type="molecule type" value="Genomic_DNA"/>
</dbReference>
<sequence>MLFCLVAPTLFAQDYVDLLRIGYGQTFNNDFEGTANSTFVKSFDADLTVPIVLNDDHAVITGAVYNRSNLQLQPEGPFTSLHSTIIKVGLASTYNDRWSSTVVFLPKVASDYVNSTGEDFYFGGVGLLKYQKTEHLKYRFGLYASTEAFGVFTTPIVGWYYLSPNNKFEMDVSLPIAVDINYTMDIITLGMDYVGIGRSFRITENDANVYADVTELNFATYLQFNALQKSVLLRAKFGYSSSNYELYRNGETIDLGLSAFSFGDDREPLNPEISGGLYLKFEAIYRFNISDKSPATPVLDGDE</sequence>
<organism evidence="1 2">
    <name type="scientific">Marinirhabdus gelatinilytica</name>
    <dbReference type="NCBI Taxonomy" id="1703343"/>
    <lineage>
        <taxon>Bacteria</taxon>
        <taxon>Pseudomonadati</taxon>
        <taxon>Bacteroidota</taxon>
        <taxon>Flavobacteriia</taxon>
        <taxon>Flavobacteriales</taxon>
        <taxon>Flavobacteriaceae</taxon>
    </lineage>
</organism>
<name>A0A370QKV4_9FLAO</name>
<evidence type="ECO:0000313" key="1">
    <source>
        <dbReference type="EMBL" id="RDK88680.1"/>
    </source>
</evidence>
<reference evidence="1 2" key="1">
    <citation type="submission" date="2018-07" db="EMBL/GenBank/DDBJ databases">
        <title>Genomic Encyclopedia of Type Strains, Phase IV (KMG-IV): sequencing the most valuable type-strain genomes for metagenomic binning, comparative biology and taxonomic classification.</title>
        <authorList>
            <person name="Goeker M."/>
        </authorList>
    </citation>
    <scope>NUCLEOTIDE SEQUENCE [LARGE SCALE GENOMIC DNA]</scope>
    <source>
        <strain evidence="1 2">DSM 101478</strain>
    </source>
</reference>
<evidence type="ECO:0000313" key="2">
    <source>
        <dbReference type="Proteomes" id="UP000255317"/>
    </source>
</evidence>